<dbReference type="RefSeq" id="WP_090737734.1">
    <property type="nucleotide sequence ID" value="NZ_FOHO01000020.1"/>
</dbReference>
<keyword evidence="1" id="KW-0732">Signal</keyword>
<sequence length="1359" mass="146195">MLKLLIFAAAFALAADAAHAAPAVAAVASFLTPVLGATIAGFVANLVVGTGLSILSAALAPKPDRPKVEAEVSLKSGDDLPLSFCVGRYATGGQRKYVKSWGKNTRFITQVIEYSSLPQGLDGMWVNDEAADFVTGRRGTVAPLNPFGVKDIVEHDASSIPAGYIDIGTPLNNYRDDADTTDPRIWVKIYNGTQTSADPLLVEIGDGDPDYPWGADHIGTGKSYVVITVQYDSDTLTSYPNFAFEPRPLPLYDIRKDSTNGGSGAHRWNDPNTWQPTENPAVIAYNIIRGIYYGNEWVFGGKNISAWRLPSAEWIAAANECDDTVNLNGGGTEPRYRVGMEVRCDMLPLDVLDEIRRGANMRFAEVGGRIKPVVGLPAGVALSITDDDVIVTEGQSFQPFYPVAETFNAISANDPAPAEKWATKDAPQYIDAEATADDGGRYLPASISYAAVPYWRQVQRLNRAQMRDYRRMRRHQFYLPPEAYGLEPGVDVIAWSSTRNGYENKKFLVESVAKTPGMNMLVTLREVNPADYDWSSSFESSVTITVPKNVLPPAQDIDGFTAIPVIIEDEANYSRRAAIRVSCDGDEAGVTNIQIQARVVGKDITIDVPRNYSPPYRWHLQNVLPDTAYQVRARLISGILPKSLWSAWLDVTTFDVKFSWDDFENGLREDIEDAMADAAQARQDLIAVDAKAQAVRDDHDALVSGFVGSLMDLDAADQGIQQRMDLLELSVSNTSYIRTTDGDSGIGQWAGMTGATAPATSASVPPGQTGTSIQIAAPGAYEPPYYSGASINGTVFRLRGWISVDAGETARVAVIGSTQGNGPGGQTVLAQSDPITGGWQQVDLQFTVGVDTDEWAPAVLLTGGTARFWRVRLEDYSAAASLEASIAANAQAIVDEESARVAAINTLAASSAAADATLTTGITDIKGLKVNNLSGTALGTLLTQLNVNAGGTSATITSQGSAIADLEGNASAGYLIKAQAGGSVSLLDLIAADGSAGSVSVAKIDADEILLSGTVGADKLVIYDPDNLVPDNQFQSEEAWGLPFGPYLRANSGPSLNSIGSIFYDHSKATGSGWQGWVTSRRFSTEGNTEYHVEFRVVTGSANCNFWYRFVFIDENGDRITTTPIHAAAIITGNKKFTTVITTPSNCQMGQVELNIDRDASTGNARFGDSVVRAKREGSVLITPGGITAPLITAETMRALNGQFVTLDSANISVGNGEIVTAHIKNLAVDRLKLADGAVTTEEYSYSSGGIRVAHGTNWETIQTLSYTPGRTGPQSIEVDLDWDDGGDFDLSIYRVQSGVWTEIYFRAIPGPKLIIINPGLVIDKANITGAVTYHLRARTYNQDRVFRRRFMRVLNAHK</sequence>
<reference evidence="2 3" key="1">
    <citation type="submission" date="2016-10" db="EMBL/GenBank/DDBJ databases">
        <authorList>
            <person name="de Groot N.N."/>
        </authorList>
    </citation>
    <scope>NUCLEOTIDE SEQUENCE [LARGE SCALE GENOMIC DNA]</scope>
    <source>
        <strain evidence="2 3">DSM 17862</strain>
    </source>
</reference>
<feature type="chain" id="PRO_5011721193" evidence="1">
    <location>
        <begin position="21"/>
        <end position="1359"/>
    </location>
</feature>
<protein>
    <submittedName>
        <fullName evidence="2">Putative phage tail protein</fullName>
    </submittedName>
</protein>
<name>A0A1I0J1R7_9RHOB</name>
<feature type="signal peptide" evidence="1">
    <location>
        <begin position="1"/>
        <end position="20"/>
    </location>
</feature>
<dbReference type="STRING" id="364199.SAMN04489858_12069"/>
<proteinExistence type="predicted"/>
<dbReference type="Proteomes" id="UP000199180">
    <property type="component" value="Unassembled WGS sequence"/>
</dbReference>
<dbReference type="EMBL" id="FOHO01000020">
    <property type="protein sequence ID" value="SEU03405.1"/>
    <property type="molecule type" value="Genomic_DNA"/>
</dbReference>
<evidence type="ECO:0000256" key="1">
    <source>
        <dbReference type="SAM" id="SignalP"/>
    </source>
</evidence>
<keyword evidence="3" id="KW-1185">Reference proteome</keyword>
<evidence type="ECO:0000313" key="2">
    <source>
        <dbReference type="EMBL" id="SEU03405.1"/>
    </source>
</evidence>
<organism evidence="2 3">
    <name type="scientific">Paracoccus homiensis</name>
    <dbReference type="NCBI Taxonomy" id="364199"/>
    <lineage>
        <taxon>Bacteria</taxon>
        <taxon>Pseudomonadati</taxon>
        <taxon>Pseudomonadota</taxon>
        <taxon>Alphaproteobacteria</taxon>
        <taxon>Rhodobacterales</taxon>
        <taxon>Paracoccaceae</taxon>
        <taxon>Paracoccus</taxon>
    </lineage>
</organism>
<dbReference type="OrthoDB" id="7822067at2"/>
<gene>
    <name evidence="2" type="ORF">SAMN04489858_12069</name>
</gene>
<evidence type="ECO:0000313" key="3">
    <source>
        <dbReference type="Proteomes" id="UP000199180"/>
    </source>
</evidence>
<accession>A0A1I0J1R7</accession>